<feature type="region of interest" description="Disordered" evidence="1">
    <location>
        <begin position="1"/>
        <end position="54"/>
    </location>
</feature>
<dbReference type="EMBL" id="JACHMY010000001">
    <property type="protein sequence ID" value="MBB5836626.1"/>
    <property type="molecule type" value="Genomic_DNA"/>
</dbReference>
<feature type="region of interest" description="Disordered" evidence="1">
    <location>
        <begin position="252"/>
        <end position="278"/>
    </location>
</feature>
<dbReference type="AlphaFoldDB" id="A0A7W9MUA6"/>
<name>A0A7W9MUA6_9ACTN</name>
<reference evidence="3 4" key="1">
    <citation type="submission" date="2020-08" db="EMBL/GenBank/DDBJ databases">
        <title>Sequencing the genomes of 1000 actinobacteria strains.</title>
        <authorList>
            <person name="Klenk H.-P."/>
        </authorList>
    </citation>
    <scope>NUCLEOTIDE SEQUENCE [LARGE SCALE GENOMIC DNA]</scope>
    <source>
        <strain evidence="3 4">DSM 28967</strain>
    </source>
</reference>
<proteinExistence type="predicted"/>
<gene>
    <name evidence="3" type="ORF">HDA39_003360</name>
</gene>
<keyword evidence="2" id="KW-1133">Transmembrane helix</keyword>
<feature type="compositionally biased region" description="Basic and acidic residues" evidence="1">
    <location>
        <begin position="1"/>
        <end position="11"/>
    </location>
</feature>
<dbReference type="Proteomes" id="UP000549971">
    <property type="component" value="Unassembled WGS sequence"/>
</dbReference>
<keyword evidence="2" id="KW-0812">Transmembrane</keyword>
<dbReference type="RefSeq" id="WP_184796115.1">
    <property type="nucleotide sequence ID" value="NZ_JACHMY010000001.1"/>
</dbReference>
<feature type="compositionally biased region" description="Polar residues" evidence="1">
    <location>
        <begin position="264"/>
        <end position="273"/>
    </location>
</feature>
<dbReference type="SUPFAM" id="SSF50494">
    <property type="entry name" value="Trypsin-like serine proteases"/>
    <property type="match status" value="1"/>
</dbReference>
<evidence type="ECO:0000256" key="1">
    <source>
        <dbReference type="SAM" id="MobiDB-lite"/>
    </source>
</evidence>
<accession>A0A7W9MUA6</accession>
<sequence>MAEQGRGDLPRPPRRIPSWASENDETRLPSGPGTTIEPRRRTVDGGAGSEPPLPPRFRPRFVLPLVVFVLVLGAAAGWLVRADSLSLDPGDVLDSAGPVVVRVLATTCEGTGQASGVMLPGGTVLTATSAIRFPVSVAVLTQDGKVRRVTVRGVTADGVAVLTMAGRADKPTAVVAPKLPDPKADRALVGYDLTGRQVVSQVGTAEQPIPLTGLVDAGALGAPMVDRKGRLIGLLTGETVASGKIIDRDRLPLSPDAEGVTAAPTKTCQSRGPQSPVEPDLAVANTPLAGEVNTALAAYLNTLNLHDFDAMQLTYSQRLRALSSAKIDESKHGTSYAFGAVIEKVSAAGAAANAEMTFTVLFSPTSAQAKGQTCAQLRIQYHLVREQQKLRIDGAGTLKNEAGCETD</sequence>
<evidence type="ECO:0000313" key="4">
    <source>
        <dbReference type="Proteomes" id="UP000549971"/>
    </source>
</evidence>
<evidence type="ECO:0008006" key="5">
    <source>
        <dbReference type="Google" id="ProtNLM"/>
    </source>
</evidence>
<organism evidence="3 4">
    <name type="scientific">Kribbella italica</name>
    <dbReference type="NCBI Taxonomy" id="1540520"/>
    <lineage>
        <taxon>Bacteria</taxon>
        <taxon>Bacillati</taxon>
        <taxon>Actinomycetota</taxon>
        <taxon>Actinomycetes</taxon>
        <taxon>Propionibacteriales</taxon>
        <taxon>Kribbellaceae</taxon>
        <taxon>Kribbella</taxon>
    </lineage>
</organism>
<feature type="transmembrane region" description="Helical" evidence="2">
    <location>
        <begin position="61"/>
        <end position="80"/>
    </location>
</feature>
<dbReference type="InterPro" id="IPR009003">
    <property type="entry name" value="Peptidase_S1_PA"/>
</dbReference>
<keyword evidence="4" id="KW-1185">Reference proteome</keyword>
<evidence type="ECO:0000256" key="2">
    <source>
        <dbReference type="SAM" id="Phobius"/>
    </source>
</evidence>
<comment type="caution">
    <text evidence="3">The sequence shown here is derived from an EMBL/GenBank/DDBJ whole genome shotgun (WGS) entry which is preliminary data.</text>
</comment>
<protein>
    <recommendedName>
        <fullName evidence="5">Serine protease</fullName>
    </recommendedName>
</protein>
<evidence type="ECO:0000313" key="3">
    <source>
        <dbReference type="EMBL" id="MBB5836626.1"/>
    </source>
</evidence>
<keyword evidence="2" id="KW-0472">Membrane</keyword>